<evidence type="ECO:0000256" key="1">
    <source>
        <dbReference type="SAM" id="MobiDB-lite"/>
    </source>
</evidence>
<evidence type="ECO:0000313" key="3">
    <source>
        <dbReference type="Proteomes" id="UP000823749"/>
    </source>
</evidence>
<evidence type="ECO:0008006" key="4">
    <source>
        <dbReference type="Google" id="ProtNLM"/>
    </source>
</evidence>
<dbReference type="PANTHER" id="PTHR47003">
    <property type="entry name" value="OS01G0970900 PROTEIN"/>
    <property type="match status" value="1"/>
</dbReference>
<accession>A0AAV6IGM3</accession>
<reference evidence="2" key="1">
    <citation type="submission" date="2020-08" db="EMBL/GenBank/DDBJ databases">
        <title>Plant Genome Project.</title>
        <authorList>
            <person name="Zhang R.-G."/>
        </authorList>
    </citation>
    <scope>NUCLEOTIDE SEQUENCE</scope>
    <source>
        <strain evidence="2">WSP0</strain>
        <tissue evidence="2">Leaf</tissue>
    </source>
</reference>
<name>A0AAV6IGM3_9ERIC</name>
<sequence>MRTHPWRLLLRSHSRSKHLHLPTPPPLSLLHPIPPPHSSTPPLFQYPSFHRPFSSSSPQKQNPSKRKGSSNPFTVTAEIFSKSSTGDEFKLELDSNYIVITNGLVDRVLQHLGEKNPDAARRFFGYVLDRERERFSERSCYLMMDIIRSSGSAKEHSDFFKILREKRCVPSRLEARYGFESRDGGGSKYPFRDLMFVFEWFDMMGCMLVLLVIRQQVWGDWVEKRLRELDVSYSSELVSEILGMVKEEAAMMFFRWLQESNLFEHDERTYGTMLGVLGIMGTTNKGSIETFWRVANEMRGAGFGMSGEFYVNAWPDILERWPIEDAVDLYEFAMGFALKPSIRHCSELLGRVVEEVIELPNSELDVNLFHRVLKAFTEGGNALTDLNMDYVLQSLSIRRRSKIFTAMLIKKKKKILKAMEEMKKNPSQRTDSNNPVTITAEIFSKSSTSDEFKLELDSKDIVITQDLAERVLQHLGENPDASRRLFGYVSERERKRLSSVSCLLMLDILCSGGSAKEFWDLFEFMRKKDYGAGKRRISALKLEISGLGLEMLRLGSEMDGRWQTSLDERCYSFSALYYRPLFDEMACSLVCQVIIRQHLGVDGAEKRLRELDVSYSSELVSMILREFGGWNSEKAMRFFRWLQESNLFEHDGGTYNTMLGVLGPIRPGGSYCTETFSRVADEMKGAGFEMSENVTPGGSSPSVIRGGFPLDAMRDSLAVVALELEKRGKERSSSEGKK</sequence>
<gene>
    <name evidence="2" type="ORF">RHGRI_028678</name>
</gene>
<keyword evidence="3" id="KW-1185">Reference proteome</keyword>
<dbReference type="InterPro" id="IPR044578">
    <property type="entry name" value="BIR6-like"/>
</dbReference>
<comment type="caution">
    <text evidence="2">The sequence shown here is derived from an EMBL/GenBank/DDBJ whole genome shotgun (WGS) entry which is preliminary data.</text>
</comment>
<proteinExistence type="predicted"/>
<feature type="region of interest" description="Disordered" evidence="1">
    <location>
        <begin position="50"/>
        <end position="72"/>
    </location>
</feature>
<dbReference type="Proteomes" id="UP000823749">
    <property type="component" value="Chromosome 10"/>
</dbReference>
<dbReference type="PANTHER" id="PTHR47003:SF3">
    <property type="entry name" value="SMALL RIBOSOMAL SUBUNIT PROTEIN MS81 (RPPR8)"/>
    <property type="match status" value="1"/>
</dbReference>
<dbReference type="GO" id="GO:0008380">
    <property type="term" value="P:RNA splicing"/>
    <property type="evidence" value="ECO:0007669"/>
    <property type="project" value="InterPro"/>
</dbReference>
<feature type="compositionally biased region" description="Low complexity" evidence="1">
    <location>
        <begin position="50"/>
        <end position="62"/>
    </location>
</feature>
<organism evidence="2 3">
    <name type="scientific">Rhododendron griersonianum</name>
    <dbReference type="NCBI Taxonomy" id="479676"/>
    <lineage>
        <taxon>Eukaryota</taxon>
        <taxon>Viridiplantae</taxon>
        <taxon>Streptophyta</taxon>
        <taxon>Embryophyta</taxon>
        <taxon>Tracheophyta</taxon>
        <taxon>Spermatophyta</taxon>
        <taxon>Magnoliopsida</taxon>
        <taxon>eudicotyledons</taxon>
        <taxon>Gunneridae</taxon>
        <taxon>Pentapetalae</taxon>
        <taxon>asterids</taxon>
        <taxon>Ericales</taxon>
        <taxon>Ericaceae</taxon>
        <taxon>Ericoideae</taxon>
        <taxon>Rhodoreae</taxon>
        <taxon>Rhododendron</taxon>
    </lineage>
</organism>
<dbReference type="EMBL" id="JACTNZ010000010">
    <property type="protein sequence ID" value="KAG5527817.1"/>
    <property type="molecule type" value="Genomic_DNA"/>
</dbReference>
<dbReference type="AlphaFoldDB" id="A0AAV6IGM3"/>
<evidence type="ECO:0000313" key="2">
    <source>
        <dbReference type="EMBL" id="KAG5527817.1"/>
    </source>
</evidence>
<protein>
    <recommendedName>
        <fullName evidence="4">Pentatricopeptide repeat-containing protein</fullName>
    </recommendedName>
</protein>